<dbReference type="AlphaFoldDB" id="A0AAV1TM83"/>
<dbReference type="EMBL" id="CAKLBY020000065">
    <property type="protein sequence ID" value="CAK7922064.1"/>
    <property type="molecule type" value="Genomic_DNA"/>
</dbReference>
<evidence type="ECO:0000256" key="1">
    <source>
        <dbReference type="SAM" id="MobiDB-lite"/>
    </source>
</evidence>
<name>A0AAV1TM83_9STRA</name>
<evidence type="ECO:0000313" key="2">
    <source>
        <dbReference type="EMBL" id="CAK7922064.1"/>
    </source>
</evidence>
<sequence>MQELDVLFTMGCAQSTSAQDPSTEVNTMKVQTDETVATEETKAVVVQDETKPIEAAEEPKTEDVVKDESTVEKLTVEELGTSDGQGRKTEAVVKDEELTMEDFKVEEVVVEKDEIIDGPVKGARS</sequence>
<gene>
    <name evidence="2" type="ORF">PM001_LOCUS7440</name>
</gene>
<evidence type="ECO:0000313" key="3">
    <source>
        <dbReference type="Proteomes" id="UP001162060"/>
    </source>
</evidence>
<dbReference type="Proteomes" id="UP001162060">
    <property type="component" value="Unassembled WGS sequence"/>
</dbReference>
<reference evidence="2" key="1">
    <citation type="submission" date="2024-01" db="EMBL/GenBank/DDBJ databases">
        <authorList>
            <person name="Webb A."/>
        </authorList>
    </citation>
    <scope>NUCLEOTIDE SEQUENCE</scope>
    <source>
        <strain evidence="2">Pm1</strain>
    </source>
</reference>
<feature type="region of interest" description="Disordered" evidence="1">
    <location>
        <begin position="50"/>
        <end position="69"/>
    </location>
</feature>
<accession>A0AAV1TM83</accession>
<protein>
    <submittedName>
        <fullName evidence="2">Uncharacterized protein</fullName>
    </submittedName>
</protein>
<organism evidence="2 3">
    <name type="scientific">Peronospora matthiolae</name>
    <dbReference type="NCBI Taxonomy" id="2874970"/>
    <lineage>
        <taxon>Eukaryota</taxon>
        <taxon>Sar</taxon>
        <taxon>Stramenopiles</taxon>
        <taxon>Oomycota</taxon>
        <taxon>Peronosporomycetes</taxon>
        <taxon>Peronosporales</taxon>
        <taxon>Peronosporaceae</taxon>
        <taxon>Peronospora</taxon>
    </lineage>
</organism>
<proteinExistence type="predicted"/>
<comment type="caution">
    <text evidence="2">The sequence shown here is derived from an EMBL/GenBank/DDBJ whole genome shotgun (WGS) entry which is preliminary data.</text>
</comment>